<evidence type="ECO:0008006" key="4">
    <source>
        <dbReference type="Google" id="ProtNLM"/>
    </source>
</evidence>
<accession>A0A0G4FNV1</accession>
<feature type="compositionally biased region" description="Low complexity" evidence="1">
    <location>
        <begin position="222"/>
        <end position="241"/>
    </location>
</feature>
<gene>
    <name evidence="2" type="ORF">Vbra_15753</name>
</gene>
<evidence type="ECO:0000313" key="3">
    <source>
        <dbReference type="Proteomes" id="UP000041254"/>
    </source>
</evidence>
<feature type="compositionally biased region" description="Basic residues" evidence="1">
    <location>
        <begin position="577"/>
        <end position="597"/>
    </location>
</feature>
<organism evidence="2 3">
    <name type="scientific">Vitrella brassicaformis (strain CCMP3155)</name>
    <dbReference type="NCBI Taxonomy" id="1169540"/>
    <lineage>
        <taxon>Eukaryota</taxon>
        <taxon>Sar</taxon>
        <taxon>Alveolata</taxon>
        <taxon>Colpodellida</taxon>
        <taxon>Vitrellaceae</taxon>
        <taxon>Vitrella</taxon>
    </lineage>
</organism>
<dbReference type="InterPro" id="IPR013083">
    <property type="entry name" value="Znf_RING/FYVE/PHD"/>
</dbReference>
<feature type="region of interest" description="Disordered" evidence="1">
    <location>
        <begin position="710"/>
        <end position="816"/>
    </location>
</feature>
<protein>
    <recommendedName>
        <fullName evidence="4">U-box domain-containing protein</fullName>
    </recommendedName>
</protein>
<dbReference type="InParanoid" id="A0A0G4FNV1"/>
<feature type="region of interest" description="Disordered" evidence="1">
    <location>
        <begin position="222"/>
        <end position="392"/>
    </location>
</feature>
<dbReference type="SUPFAM" id="SSF57850">
    <property type="entry name" value="RING/U-box"/>
    <property type="match status" value="1"/>
</dbReference>
<dbReference type="Proteomes" id="UP000041254">
    <property type="component" value="Unassembled WGS sequence"/>
</dbReference>
<reference evidence="2 3" key="1">
    <citation type="submission" date="2014-11" db="EMBL/GenBank/DDBJ databases">
        <authorList>
            <person name="Zhu J."/>
            <person name="Qi W."/>
            <person name="Song R."/>
        </authorList>
    </citation>
    <scope>NUCLEOTIDE SEQUENCE [LARGE SCALE GENOMIC DNA]</scope>
</reference>
<feature type="compositionally biased region" description="Basic and acidic residues" evidence="1">
    <location>
        <begin position="805"/>
        <end position="814"/>
    </location>
</feature>
<feature type="compositionally biased region" description="Pro residues" evidence="1">
    <location>
        <begin position="330"/>
        <end position="341"/>
    </location>
</feature>
<name>A0A0G4FNV1_VITBC</name>
<feature type="region of interest" description="Disordered" evidence="1">
    <location>
        <begin position="1"/>
        <end position="28"/>
    </location>
</feature>
<feature type="region of interest" description="Disordered" evidence="1">
    <location>
        <begin position="565"/>
        <end position="679"/>
    </location>
</feature>
<keyword evidence="3" id="KW-1185">Reference proteome</keyword>
<feature type="compositionally biased region" description="Acidic residues" evidence="1">
    <location>
        <begin position="249"/>
        <end position="259"/>
    </location>
</feature>
<feature type="compositionally biased region" description="Basic residues" evidence="1">
    <location>
        <begin position="740"/>
        <end position="752"/>
    </location>
</feature>
<feature type="compositionally biased region" description="Basic and acidic residues" evidence="1">
    <location>
        <begin position="313"/>
        <end position="324"/>
    </location>
</feature>
<feature type="compositionally biased region" description="Acidic residues" evidence="1">
    <location>
        <begin position="378"/>
        <end position="392"/>
    </location>
</feature>
<evidence type="ECO:0000256" key="1">
    <source>
        <dbReference type="SAM" id="MobiDB-lite"/>
    </source>
</evidence>
<feature type="compositionally biased region" description="Acidic residues" evidence="1">
    <location>
        <begin position="602"/>
        <end position="611"/>
    </location>
</feature>
<feature type="compositionally biased region" description="Acidic residues" evidence="1">
    <location>
        <begin position="758"/>
        <end position="772"/>
    </location>
</feature>
<proteinExistence type="predicted"/>
<dbReference type="Gene3D" id="3.30.40.10">
    <property type="entry name" value="Zinc/RING finger domain, C3HC4 (zinc finger)"/>
    <property type="match status" value="1"/>
</dbReference>
<feature type="compositionally biased region" description="Low complexity" evidence="1">
    <location>
        <begin position="565"/>
        <end position="576"/>
    </location>
</feature>
<feature type="compositionally biased region" description="Basic residues" evidence="1">
    <location>
        <begin position="628"/>
        <end position="638"/>
    </location>
</feature>
<dbReference type="VEuPathDB" id="CryptoDB:Vbra_15753"/>
<feature type="compositionally biased region" description="Polar residues" evidence="1">
    <location>
        <begin position="710"/>
        <end position="720"/>
    </location>
</feature>
<feature type="compositionally biased region" description="Pro residues" evidence="1">
    <location>
        <begin position="1"/>
        <end position="10"/>
    </location>
</feature>
<dbReference type="EMBL" id="CDMY01000466">
    <property type="protein sequence ID" value="CEM15491.1"/>
    <property type="molecule type" value="Genomic_DNA"/>
</dbReference>
<evidence type="ECO:0000313" key="2">
    <source>
        <dbReference type="EMBL" id="CEM15491.1"/>
    </source>
</evidence>
<sequence>MPPWLLPPPELFDQHSTGRSGGVSQGYGASILENHNHTAMPRAPTVVRPAASVTTGLPPAIRGVSGVGAGSGVGSYRPPPGHSPSASSIFPYPSHSSSGMQAAGQAAGQPMIGGGVRDQGNGPIALPVVPWRFVPWSVMTPSGVQLTRTDVSLMVANILDRTTGIPPWINVRWDEQNIRFVATVEGAQCSAVSAPHSYDADGLREALHRCWNDLRVRHQHEAAAAAEDAAPNASVAAAAAPARHRDMDDALDMDVDFDDSSSGVQPTTGGDIREQGYGRAPTSGPSGVDNSLLLGGVARPLGGSPATGGMMSRDQDNPPAERHHTNSPSSRPPPPHPPPPAFGLLGRYRPPSPPPRPAVPLSVNPQHRRSDRRRGSDTDDYEFEDVDEGYFDDLDDDFSDIPVEVLVEMERALQRVAAGGPAAAAAAAAEAAAAVAAAASASASASASAGGGNTTPNFPSVDREIKELIESLPEDEIPSYLPRCPITLDVPIIPVVTIHEGQTATTYDWTALKEVFNGNDPPLSPTSRKPLRVAHDVLADRQTRRLIEQFGHQKMAEQAIGRKVAAGKSVKGVKGAKAAKAKRGRVKRPPSRKRGKGRLQMDDEGDSEGDGGWDPSVELPSDEDEPHKRQRSRRKKQAKKDMADADGGGPMDVAKLFGEDEASPSPKPEPQTQAAAAAAAAAAGHPIGVPLLYSPSPGRPYASLIASLTGQTSHGPTEMSSGDAMVGAGGSEVAVTGGRKSARAGRKRRRRSVSPCLEEGDEEAEEVAEGEEDVAHRCSKMAVTKMTTGASPPGRARGMKATRRGRPEGGRDGGLDSVENDLGVGLPPHALQGEHPDTGYGTLAMQPGVSPDPTLLTMLASPESADIVAKLTEIANPHKRTPFTATRIRRLSDFLASLPGALRAGIVNWVHQWNGIPSDSLLLTVGLTGSEMRKPLVQLLQAVEDWGKEAASADTKAADDGPT</sequence>
<dbReference type="OrthoDB" id="10064100at2759"/>
<dbReference type="AlphaFoldDB" id="A0A0G4FNV1"/>